<proteinExistence type="predicted"/>
<sequence length="230" mass="25784">MTEVLGNDGYNGYVAGNLQPSLQDCSNADTSHKDNFNLFKKASIRSDQLTVDLDVMQSQGPGYYTLDNQYGCECGLKEAQSIQTSQPGIHLKGGFGWIAEKGCLVDNDSSLRQNDDKLTNKRVINQVFERLSATTPNYSKGYYDVDTESIIRPGDSASDQKPCIASSEITYGNYFLPMIPKLKEEVQDNKHIIPEDSKMDWVRGGLPTRQMIRNADYLRRCQEKTFEPSA</sequence>
<dbReference type="EMBL" id="MN738840">
    <property type="protein sequence ID" value="QHT39295.1"/>
    <property type="molecule type" value="Genomic_DNA"/>
</dbReference>
<protein>
    <submittedName>
        <fullName evidence="1">Uncharacterized protein</fullName>
    </submittedName>
</protein>
<organism evidence="1">
    <name type="scientific">viral metagenome</name>
    <dbReference type="NCBI Taxonomy" id="1070528"/>
    <lineage>
        <taxon>unclassified sequences</taxon>
        <taxon>metagenomes</taxon>
        <taxon>organismal metagenomes</taxon>
    </lineage>
</organism>
<evidence type="ECO:0000313" key="1">
    <source>
        <dbReference type="EMBL" id="QHT39295.1"/>
    </source>
</evidence>
<name>A0A6C0FLL6_9ZZZZ</name>
<accession>A0A6C0FLL6</accession>
<dbReference type="AlphaFoldDB" id="A0A6C0FLL6"/>
<reference evidence="1" key="1">
    <citation type="journal article" date="2020" name="Nature">
        <title>Giant virus diversity and host interactions through global metagenomics.</title>
        <authorList>
            <person name="Schulz F."/>
            <person name="Roux S."/>
            <person name="Paez-Espino D."/>
            <person name="Jungbluth S."/>
            <person name="Walsh D.A."/>
            <person name="Denef V.J."/>
            <person name="McMahon K.D."/>
            <person name="Konstantinidis K.T."/>
            <person name="Eloe-Fadrosh E.A."/>
            <person name="Kyrpides N.C."/>
            <person name="Woyke T."/>
        </authorList>
    </citation>
    <scope>NUCLEOTIDE SEQUENCE</scope>
    <source>
        <strain evidence="1">GVMAG-S-ERX556126-94</strain>
    </source>
</reference>